<feature type="transmembrane region" description="Helical" evidence="1">
    <location>
        <begin position="452"/>
        <end position="485"/>
    </location>
</feature>
<evidence type="ECO:0000313" key="3">
    <source>
        <dbReference type="Proteomes" id="UP000626982"/>
    </source>
</evidence>
<gene>
    <name evidence="2" type="ORF">GCM10010968_00210</name>
</gene>
<proteinExistence type="predicted"/>
<sequence length="545" mass="55905">MSGAGLLLATILRRDRGLVVIWVVGIVGLWAAGTAGLGAAFDEQARQALVALLAAQPALLLLRGAPAGTELGAVMFVSTFNYLAVMLGLMMTFFAVRHSRGDEDAGRAELVRGAAVGRWAPLAAILVAGAIEIAIVAALFLAVSVALGLPAGPSALAAVGLAGVGAAAMLVGLLAAQALPTSRGANGAAAVVVSAWFLVRGVGDALGEASADLTRVTPAWPAWLSPIGWVGLAHPYADPPWEPDPTPLLLLVPLLAVLGAAVALVESRRELGESLLRSRRGRGTGSAALGANPLGAPLGLALRTTRGGLVVWVVVAAVLGAVAGRLAPAVASALDDNPALRRLVQTLGQESGTDTEGIFLTALAGIVGVLACAAAMQPVLRLRHEELAHGEAVLAASVRRSGWLASHLVPGVVAALLTLAVFAAVVGLSLASSGDDRWSQLVEIQVTHLPLVAVYLAVAAAIVAFVPAAVLWLGWLLLIGLMLVGEFAPLFGEDWEWVQDGSPFHWVANPLDADPDWTGSWWMLGIAAVLLAAAFVRFSRRDVTV</sequence>
<dbReference type="EMBL" id="BMLM01000001">
    <property type="protein sequence ID" value="GGN76637.1"/>
    <property type="molecule type" value="Genomic_DNA"/>
</dbReference>
<keyword evidence="3" id="KW-1185">Reference proteome</keyword>
<keyword evidence="1" id="KW-1133">Transmembrane helix</keyword>
<feature type="transmembrane region" description="Helical" evidence="1">
    <location>
        <begin position="116"/>
        <end position="149"/>
    </location>
</feature>
<reference evidence="3" key="1">
    <citation type="journal article" date="2019" name="Int. J. Syst. Evol. Microbiol.">
        <title>The Global Catalogue of Microorganisms (GCM) 10K type strain sequencing project: providing services to taxonomists for standard genome sequencing and annotation.</title>
        <authorList>
            <consortium name="The Broad Institute Genomics Platform"/>
            <consortium name="The Broad Institute Genome Sequencing Center for Infectious Disease"/>
            <person name="Wu L."/>
            <person name="Ma J."/>
        </authorList>
    </citation>
    <scope>NUCLEOTIDE SEQUENCE [LARGE SCALE GENOMIC DNA]</scope>
    <source>
        <strain evidence="3">CGMCC 1.6960</strain>
    </source>
</reference>
<name>A0ABQ2KAM2_9MICO</name>
<feature type="transmembrane region" description="Helical" evidence="1">
    <location>
        <begin position="155"/>
        <end position="175"/>
    </location>
</feature>
<feature type="transmembrane region" description="Helical" evidence="1">
    <location>
        <begin position="71"/>
        <end position="96"/>
    </location>
</feature>
<organism evidence="2 3">
    <name type="scientific">Agrococcus terreus</name>
    <dbReference type="NCBI Taxonomy" id="574649"/>
    <lineage>
        <taxon>Bacteria</taxon>
        <taxon>Bacillati</taxon>
        <taxon>Actinomycetota</taxon>
        <taxon>Actinomycetes</taxon>
        <taxon>Micrococcales</taxon>
        <taxon>Microbacteriaceae</taxon>
        <taxon>Agrococcus</taxon>
    </lineage>
</organism>
<evidence type="ECO:0000256" key="1">
    <source>
        <dbReference type="SAM" id="Phobius"/>
    </source>
</evidence>
<feature type="transmembrane region" description="Helical" evidence="1">
    <location>
        <begin position="519"/>
        <end position="538"/>
    </location>
</feature>
<feature type="transmembrane region" description="Helical" evidence="1">
    <location>
        <begin position="355"/>
        <end position="376"/>
    </location>
</feature>
<feature type="transmembrane region" description="Helical" evidence="1">
    <location>
        <begin position="20"/>
        <end position="41"/>
    </location>
</feature>
<keyword evidence="1" id="KW-0472">Membrane</keyword>
<comment type="caution">
    <text evidence="2">The sequence shown here is derived from an EMBL/GenBank/DDBJ whole genome shotgun (WGS) entry which is preliminary data.</text>
</comment>
<feature type="transmembrane region" description="Helical" evidence="1">
    <location>
        <begin position="408"/>
        <end position="431"/>
    </location>
</feature>
<feature type="transmembrane region" description="Helical" evidence="1">
    <location>
        <begin position="309"/>
        <end position="334"/>
    </location>
</feature>
<dbReference type="RefSeq" id="WP_188714746.1">
    <property type="nucleotide sequence ID" value="NZ_BAABBD010000001.1"/>
</dbReference>
<accession>A0ABQ2KAM2</accession>
<protein>
    <submittedName>
        <fullName evidence="2">Tetronasin ABC transporter integral membrane protein</fullName>
    </submittedName>
</protein>
<evidence type="ECO:0000313" key="2">
    <source>
        <dbReference type="EMBL" id="GGN76637.1"/>
    </source>
</evidence>
<keyword evidence="1" id="KW-0812">Transmembrane</keyword>
<dbReference type="Proteomes" id="UP000626982">
    <property type="component" value="Unassembled WGS sequence"/>
</dbReference>